<evidence type="ECO:0000313" key="2">
    <source>
        <dbReference type="EMBL" id="MPC96651.1"/>
    </source>
</evidence>
<proteinExistence type="predicted"/>
<keyword evidence="3" id="KW-1185">Reference proteome</keyword>
<protein>
    <submittedName>
        <fullName evidence="2">Uncharacterized protein</fullName>
    </submittedName>
</protein>
<organism evidence="2 3">
    <name type="scientific">Portunus trituberculatus</name>
    <name type="common">Swimming crab</name>
    <name type="synonym">Neptunus trituberculatus</name>
    <dbReference type="NCBI Taxonomy" id="210409"/>
    <lineage>
        <taxon>Eukaryota</taxon>
        <taxon>Metazoa</taxon>
        <taxon>Ecdysozoa</taxon>
        <taxon>Arthropoda</taxon>
        <taxon>Crustacea</taxon>
        <taxon>Multicrustacea</taxon>
        <taxon>Malacostraca</taxon>
        <taxon>Eumalacostraca</taxon>
        <taxon>Eucarida</taxon>
        <taxon>Decapoda</taxon>
        <taxon>Pleocyemata</taxon>
        <taxon>Brachyura</taxon>
        <taxon>Eubrachyura</taxon>
        <taxon>Portunoidea</taxon>
        <taxon>Portunidae</taxon>
        <taxon>Portuninae</taxon>
        <taxon>Portunus</taxon>
    </lineage>
</organism>
<dbReference type="EMBL" id="VSRR010106807">
    <property type="protein sequence ID" value="MPC96651.1"/>
    <property type="molecule type" value="Genomic_DNA"/>
</dbReference>
<reference evidence="2 3" key="1">
    <citation type="submission" date="2019-05" db="EMBL/GenBank/DDBJ databases">
        <title>Another draft genome of Portunus trituberculatus and its Hox gene families provides insights of decapod evolution.</title>
        <authorList>
            <person name="Jeong J.-H."/>
            <person name="Song I."/>
            <person name="Kim S."/>
            <person name="Choi T."/>
            <person name="Kim D."/>
            <person name="Ryu S."/>
            <person name="Kim W."/>
        </authorList>
    </citation>
    <scope>NUCLEOTIDE SEQUENCE [LARGE SCALE GENOMIC DNA]</scope>
    <source>
        <tissue evidence="2">Muscle</tissue>
    </source>
</reference>
<dbReference type="Proteomes" id="UP000324222">
    <property type="component" value="Unassembled WGS sequence"/>
</dbReference>
<name>A0A5B7JF85_PORTR</name>
<accession>A0A5B7JF85</accession>
<feature type="region of interest" description="Disordered" evidence="1">
    <location>
        <begin position="78"/>
        <end position="104"/>
    </location>
</feature>
<comment type="caution">
    <text evidence="2">The sequence shown here is derived from an EMBL/GenBank/DDBJ whole genome shotgun (WGS) entry which is preliminary data.</text>
</comment>
<evidence type="ECO:0000256" key="1">
    <source>
        <dbReference type="SAM" id="MobiDB-lite"/>
    </source>
</evidence>
<sequence length="123" mass="13148">MELLSATGACNSLPISRSSASTGALDLQPNAAPHLCYSTGMLNSHSLFSNPSQKIFFSLRCLFMLTLESKKKLCTLKGAEAESRPPLPRDVQVPEATTGIPGHGGELQPDVCQIRMYILGKTG</sequence>
<dbReference type="AlphaFoldDB" id="A0A5B7JF85"/>
<gene>
    <name evidence="2" type="ORF">E2C01_091921</name>
</gene>
<evidence type="ECO:0000313" key="3">
    <source>
        <dbReference type="Proteomes" id="UP000324222"/>
    </source>
</evidence>